<reference evidence="1" key="1">
    <citation type="journal article" date="2014" name="Int. J. Syst. Evol. Microbiol.">
        <title>Complete genome sequence of Corynebacterium casei LMG S-19264T (=DSM 44701T), isolated from a smear-ripened cheese.</title>
        <authorList>
            <consortium name="US DOE Joint Genome Institute (JGI-PGF)"/>
            <person name="Walter F."/>
            <person name="Albersmeier A."/>
            <person name="Kalinowski J."/>
            <person name="Ruckert C."/>
        </authorList>
    </citation>
    <scope>NUCLEOTIDE SEQUENCE</scope>
    <source>
        <strain evidence="1">JCM 3093</strain>
    </source>
</reference>
<evidence type="ECO:0000313" key="1">
    <source>
        <dbReference type="EMBL" id="GGK98811.1"/>
    </source>
</evidence>
<dbReference type="EMBL" id="BMQD01000043">
    <property type="protein sequence ID" value="GGK98811.1"/>
    <property type="molecule type" value="Genomic_DNA"/>
</dbReference>
<comment type="caution">
    <text evidence="1">The sequence shown here is derived from an EMBL/GenBank/DDBJ whole genome shotgun (WGS) entry which is preliminary data.</text>
</comment>
<proteinExistence type="predicted"/>
<name>A0AA37BNN7_9ACTN</name>
<evidence type="ECO:0000313" key="2">
    <source>
        <dbReference type="Proteomes" id="UP000627984"/>
    </source>
</evidence>
<dbReference type="AlphaFoldDB" id="A0AA37BNN7"/>
<accession>A0AA37BNN7</accession>
<dbReference type="Proteomes" id="UP000627984">
    <property type="component" value="Unassembled WGS sequence"/>
</dbReference>
<organism evidence="1 2">
    <name type="scientific">Planomonospora parontospora</name>
    <dbReference type="NCBI Taxonomy" id="58119"/>
    <lineage>
        <taxon>Bacteria</taxon>
        <taxon>Bacillati</taxon>
        <taxon>Actinomycetota</taxon>
        <taxon>Actinomycetes</taxon>
        <taxon>Streptosporangiales</taxon>
        <taxon>Streptosporangiaceae</taxon>
        <taxon>Planomonospora</taxon>
    </lineage>
</organism>
<protein>
    <submittedName>
        <fullName evidence="1">Uncharacterized protein</fullName>
    </submittedName>
</protein>
<gene>
    <name evidence="1" type="ORF">GCM10010126_67740</name>
</gene>
<reference evidence="1" key="2">
    <citation type="submission" date="2022-09" db="EMBL/GenBank/DDBJ databases">
        <authorList>
            <person name="Sun Q."/>
            <person name="Ohkuma M."/>
        </authorList>
    </citation>
    <scope>NUCLEOTIDE SEQUENCE</scope>
    <source>
        <strain evidence="1">JCM 3093</strain>
    </source>
</reference>
<dbReference type="RefSeq" id="WP_204054749.1">
    <property type="nucleotide sequence ID" value="NZ_BMQD01000043.1"/>
</dbReference>
<sequence length="94" mass="10653">MIDTQVAPESGDGLEAVYVARDGTERRMPWAWLPQVAGELHDPVRAFPSYKGQRNYSGWYWSATQGRRIGFESWVERDHLIALDFDPAVTAIVS</sequence>